<feature type="chain" id="PRO_5032277449" description="DUF1311 domain-containing protein" evidence="1">
    <location>
        <begin position="20"/>
        <end position="317"/>
    </location>
</feature>
<dbReference type="EMBL" id="WHUF01000002">
    <property type="protein sequence ID" value="MQA19556.1"/>
    <property type="molecule type" value="Genomic_DNA"/>
</dbReference>
<dbReference type="Proteomes" id="UP000444318">
    <property type="component" value="Unassembled WGS sequence"/>
</dbReference>
<keyword evidence="1" id="KW-0732">Signal</keyword>
<evidence type="ECO:0000256" key="1">
    <source>
        <dbReference type="SAM" id="SignalP"/>
    </source>
</evidence>
<evidence type="ECO:0000313" key="3">
    <source>
        <dbReference type="Proteomes" id="UP000444318"/>
    </source>
</evidence>
<name>A0A843SGK7_9BURK</name>
<gene>
    <name evidence="2" type="ORF">GEV01_08510</name>
</gene>
<evidence type="ECO:0008006" key="4">
    <source>
        <dbReference type="Google" id="ProtNLM"/>
    </source>
</evidence>
<sequence>MMKPLVACVFLLSHFAASADDALLGCWRNQQVHVTLADQSFNDQNRDCVTEYDAQFVRSRCHAASGLTETLSAYQRIGADTLRVTPLDPVSREAKGAPSEVRYRIEDQWLLIDREFPDAGAKAAAAKQPRSVKSVSVRVRPKGLAPTVDCTPRGDSKLRIGNAPVSSLAMTLPSGWQPLLIDPNTDRRLHPAVNTSLFIGAFIPAGASVDQPGPAQMVLVLDDVRSGAIAVHAKEFAAIKKRFAAELGAAKLTCDEVDRVCAFVPEDAGGAYTEMLNVNGRVAIVISSMVRPQGDAKPALRESAQVFAQRLRADNAQ</sequence>
<accession>A0A843SGK7</accession>
<keyword evidence="3" id="KW-1185">Reference proteome</keyword>
<comment type="caution">
    <text evidence="2">The sequence shown here is derived from an EMBL/GenBank/DDBJ whole genome shotgun (WGS) entry which is preliminary data.</text>
</comment>
<organism evidence="2 3">
    <name type="scientific">Rugamonas rivuli</name>
    <dbReference type="NCBI Taxonomy" id="2743358"/>
    <lineage>
        <taxon>Bacteria</taxon>
        <taxon>Pseudomonadati</taxon>
        <taxon>Pseudomonadota</taxon>
        <taxon>Betaproteobacteria</taxon>
        <taxon>Burkholderiales</taxon>
        <taxon>Oxalobacteraceae</taxon>
        <taxon>Telluria group</taxon>
        <taxon>Rugamonas</taxon>
    </lineage>
</organism>
<evidence type="ECO:0000313" key="2">
    <source>
        <dbReference type="EMBL" id="MQA19556.1"/>
    </source>
</evidence>
<dbReference type="AlphaFoldDB" id="A0A843SGK7"/>
<proteinExistence type="predicted"/>
<reference evidence="2 3" key="1">
    <citation type="submission" date="2019-10" db="EMBL/GenBank/DDBJ databases">
        <title>Two novel species isolated from a subtropical stream in China.</title>
        <authorList>
            <person name="Lu H."/>
        </authorList>
    </citation>
    <scope>NUCLEOTIDE SEQUENCE [LARGE SCALE GENOMIC DNA]</scope>
    <source>
        <strain evidence="2 3">FT103W</strain>
    </source>
</reference>
<feature type="signal peptide" evidence="1">
    <location>
        <begin position="1"/>
        <end position="19"/>
    </location>
</feature>
<dbReference type="RefSeq" id="WP_152803394.1">
    <property type="nucleotide sequence ID" value="NZ_WHUF01000002.1"/>
</dbReference>
<protein>
    <recommendedName>
        <fullName evidence="4">DUF1311 domain-containing protein</fullName>
    </recommendedName>
</protein>